<dbReference type="InterPro" id="IPR003187">
    <property type="entry name" value="PLipase_A1"/>
</dbReference>
<name>A0A1E8CML8_9GAMM</name>
<dbReference type="EC" id="3.1.1.32" evidence="5 20"/>
<dbReference type="Proteomes" id="UP000175669">
    <property type="component" value="Unassembled WGS sequence"/>
</dbReference>
<dbReference type="PANTHER" id="PTHR40457">
    <property type="entry name" value="PHOSPHOLIPASE A1"/>
    <property type="match status" value="1"/>
</dbReference>
<proteinExistence type="inferred from homology"/>
<dbReference type="GO" id="GO:0009279">
    <property type="term" value="C:cell outer membrane"/>
    <property type="evidence" value="ECO:0007669"/>
    <property type="project" value="UniProtKB-SubCell"/>
</dbReference>
<evidence type="ECO:0000256" key="2">
    <source>
        <dbReference type="ARBA" id="ARBA00001604"/>
    </source>
</evidence>
<evidence type="ECO:0000256" key="8">
    <source>
        <dbReference type="ARBA" id="ARBA00022452"/>
    </source>
</evidence>
<feature type="binding site" description="in dimeric form" evidence="19">
    <location>
        <position position="226"/>
    </location>
    <ligand>
        <name>Ca(2+)</name>
        <dbReference type="ChEBI" id="CHEBI:29108"/>
        <label>1</label>
    </ligand>
</feature>
<keyword evidence="12 20" id="KW-0378">Hydrolase</keyword>
<evidence type="ECO:0000256" key="4">
    <source>
        <dbReference type="ARBA" id="ARBA00011702"/>
    </source>
</evidence>
<dbReference type="PANTHER" id="PTHR40457:SF1">
    <property type="entry name" value="PHOSPHOLIPASE A1"/>
    <property type="match status" value="1"/>
</dbReference>
<dbReference type="AlphaFoldDB" id="A0A1E8CML8"/>
<keyword evidence="15 20" id="KW-0443">Lipid metabolism</keyword>
<evidence type="ECO:0000256" key="1">
    <source>
        <dbReference type="ARBA" id="ARBA00000111"/>
    </source>
</evidence>
<evidence type="ECO:0000313" key="22">
    <source>
        <dbReference type="Proteomes" id="UP000175669"/>
    </source>
</evidence>
<evidence type="ECO:0000256" key="3">
    <source>
        <dbReference type="ARBA" id="ARBA00010525"/>
    </source>
</evidence>
<evidence type="ECO:0000256" key="7">
    <source>
        <dbReference type="ARBA" id="ARBA00021726"/>
    </source>
</evidence>
<sequence>MSAALRPGPSNRFTVRRRQALTGLSALFVCANSVAQPAETSTLSDIQFCVQEQVVRPVHRSRSVASLFELCRQLLPSDEMTPVADVAADDSASPDDNDAVLLPSDELGRFFRPYKDNYIIFGRARNADGSTPFTGEELDIKFELGLAFNLFDEITNLKFLAPLGFGYSQRSWWNAAEDSSPFAEHNYNPEIFWQFNHPQQPFAARFPFIDTAGIEHQSNGLKGVDSRSWDRIYVKKEFDLTPRLSVDLKLWRVVGDETNNQDITDYLGHSETTLKFRPNERTRIRLKVSKGDAVEKYSYQLDISYRRPWVNSAFFISYYEGYGEALISYNQKMRSLRAGLYFPLDVLSR</sequence>
<evidence type="ECO:0000256" key="20">
    <source>
        <dbReference type="RuleBase" id="RU366027"/>
    </source>
</evidence>
<keyword evidence="17 20" id="KW-0998">Cell outer membrane</keyword>
<comment type="subcellular location">
    <subcellularLocation>
        <location evidence="20">Cell outer membrane</location>
        <topology evidence="20">Multi-pass membrane protein</topology>
    </subcellularLocation>
    <text evidence="20">One of the very few enzymes located there.</text>
</comment>
<feature type="active site" description="Nucleophile" evidence="18">
    <location>
        <position position="218"/>
    </location>
</feature>
<evidence type="ECO:0000256" key="10">
    <source>
        <dbReference type="ARBA" id="ARBA00022723"/>
    </source>
</evidence>
<dbReference type="GO" id="GO:0016042">
    <property type="term" value="P:lipid catabolic process"/>
    <property type="evidence" value="ECO:0007669"/>
    <property type="project" value="UniProtKB-KW"/>
</dbReference>
<evidence type="ECO:0000256" key="14">
    <source>
        <dbReference type="ARBA" id="ARBA00022963"/>
    </source>
</evidence>
<evidence type="ECO:0000313" key="21">
    <source>
        <dbReference type="EMBL" id="OFE13678.1"/>
    </source>
</evidence>
<feature type="binding site" description="in dimeric form" evidence="19">
    <location>
        <position position="179"/>
    </location>
    <ligand>
        <name>Ca(2+)</name>
        <dbReference type="ChEBI" id="CHEBI:29108"/>
        <label>1</label>
    </ligand>
</feature>
<evidence type="ECO:0000256" key="17">
    <source>
        <dbReference type="ARBA" id="ARBA00023237"/>
    </source>
</evidence>
<comment type="caution">
    <text evidence="21">The sequence shown here is derived from an EMBL/GenBank/DDBJ whole genome shotgun (WGS) entry which is preliminary data.</text>
</comment>
<evidence type="ECO:0000256" key="11">
    <source>
        <dbReference type="ARBA" id="ARBA00022729"/>
    </source>
</evidence>
<protein>
    <recommendedName>
        <fullName evidence="7 20">Phospholipase A1</fullName>
        <ecNumber evidence="5 20">3.1.1.32</ecNumber>
        <ecNumber evidence="6 20">3.1.1.4</ecNumber>
    </recommendedName>
    <alternativeName>
        <fullName evidence="20">Phosphatidylcholine 1-acylhydrolase</fullName>
    </alternativeName>
</protein>
<accession>A0A1E8CML8</accession>
<dbReference type="EC" id="3.1.1.4" evidence="6 20"/>
<dbReference type="PRINTS" id="PR01486">
    <property type="entry name" value="PHPHLIPASEA1"/>
</dbReference>
<dbReference type="STRING" id="1524254.PHACT_11485"/>
<dbReference type="Gene3D" id="2.40.230.10">
    <property type="entry name" value="Phospholipase A1"/>
    <property type="match status" value="1"/>
</dbReference>
<dbReference type="SUPFAM" id="SSF56931">
    <property type="entry name" value="Outer membrane phospholipase A (OMPLA)"/>
    <property type="match status" value="1"/>
</dbReference>
<dbReference type="Pfam" id="PF02253">
    <property type="entry name" value="PLA1"/>
    <property type="match status" value="1"/>
</dbReference>
<keyword evidence="10 19" id="KW-0479">Metal-binding</keyword>
<gene>
    <name evidence="21" type="ORF">PHACT_11485</name>
</gene>
<dbReference type="GO" id="GO:0008970">
    <property type="term" value="F:phospholipase A1 activity"/>
    <property type="evidence" value="ECO:0007669"/>
    <property type="project" value="UniProtKB-EC"/>
</dbReference>
<evidence type="ECO:0000256" key="15">
    <source>
        <dbReference type="ARBA" id="ARBA00023098"/>
    </source>
</evidence>
<keyword evidence="9" id="KW-0812">Transmembrane</keyword>
<reference evidence="22" key="1">
    <citation type="submission" date="2016-07" db="EMBL/GenBank/DDBJ databases">
        <authorList>
            <person name="Florea S."/>
            <person name="Webb J.S."/>
            <person name="Jaromczyk J."/>
            <person name="Schardl C.L."/>
        </authorList>
    </citation>
    <scope>NUCLEOTIDE SEQUENCE [LARGE SCALE GENOMIC DNA]</scope>
    <source>
        <strain evidence="22">KCTC 42131</strain>
    </source>
</reference>
<evidence type="ECO:0000256" key="13">
    <source>
        <dbReference type="ARBA" id="ARBA00022837"/>
    </source>
</evidence>
<dbReference type="GO" id="GO:0004623">
    <property type="term" value="F:phospholipase A2 activity"/>
    <property type="evidence" value="ECO:0007669"/>
    <property type="project" value="UniProtKB-EC"/>
</dbReference>
<comment type="catalytic activity">
    <reaction evidence="1 20">
        <text>a 1,2-diacyl-sn-glycero-3-phosphocholine + H2O = a 2-acyl-sn-glycero-3-phosphocholine + a fatty acid + H(+)</text>
        <dbReference type="Rhea" id="RHEA:18689"/>
        <dbReference type="ChEBI" id="CHEBI:15377"/>
        <dbReference type="ChEBI" id="CHEBI:15378"/>
        <dbReference type="ChEBI" id="CHEBI:28868"/>
        <dbReference type="ChEBI" id="CHEBI:57643"/>
        <dbReference type="ChEBI" id="CHEBI:57875"/>
        <dbReference type="EC" id="3.1.1.32"/>
    </reaction>
</comment>
<keyword evidence="22" id="KW-1185">Reference proteome</keyword>
<dbReference type="EMBL" id="MASR01000001">
    <property type="protein sequence ID" value="OFE13678.1"/>
    <property type="molecule type" value="Genomic_DNA"/>
</dbReference>
<comment type="subunit">
    <text evidence="4 20">Homodimer; dimerization is reversible, and the dimeric form is the active one.</text>
</comment>
<dbReference type="InterPro" id="IPR036541">
    <property type="entry name" value="PLipase_A1_sf"/>
</dbReference>
<comment type="catalytic activity">
    <reaction evidence="2 20">
        <text>a 1,2-diacyl-sn-glycero-3-phosphocholine + H2O = a 1-acyl-sn-glycero-3-phosphocholine + a fatty acid + H(+)</text>
        <dbReference type="Rhea" id="RHEA:15801"/>
        <dbReference type="ChEBI" id="CHEBI:15377"/>
        <dbReference type="ChEBI" id="CHEBI:15378"/>
        <dbReference type="ChEBI" id="CHEBI:28868"/>
        <dbReference type="ChEBI" id="CHEBI:57643"/>
        <dbReference type="ChEBI" id="CHEBI:58168"/>
        <dbReference type="EC" id="3.1.1.4"/>
    </reaction>
</comment>
<evidence type="ECO:0000256" key="6">
    <source>
        <dbReference type="ARBA" id="ARBA00013278"/>
    </source>
</evidence>
<evidence type="ECO:0000256" key="16">
    <source>
        <dbReference type="ARBA" id="ARBA00023136"/>
    </source>
</evidence>
<comment type="cofactor">
    <cofactor evidence="20">
        <name>Ca(2+)</name>
        <dbReference type="ChEBI" id="CHEBI:29108"/>
    </cofactor>
    <text evidence="20">Binds 1 Ca(2+) ion per monomer. In the dimeric form the Ca(2+) is bound by different amino acids with binding of each Ca(2+) shared with ligands coming from each monomer. The Ca(2+) ion may have a role in catalysis.</text>
</comment>
<keyword evidence="11" id="KW-0732">Signal</keyword>
<organism evidence="21 22">
    <name type="scientific">Pseudohongiella acticola</name>
    <dbReference type="NCBI Taxonomy" id="1524254"/>
    <lineage>
        <taxon>Bacteria</taxon>
        <taxon>Pseudomonadati</taxon>
        <taxon>Pseudomonadota</taxon>
        <taxon>Gammaproteobacteria</taxon>
        <taxon>Pseudomonadales</taxon>
        <taxon>Pseudohongiellaceae</taxon>
        <taxon>Pseudohongiella</taxon>
    </lineage>
</organism>
<evidence type="ECO:0000256" key="18">
    <source>
        <dbReference type="PIRSR" id="PIRSR603187-1"/>
    </source>
</evidence>
<keyword evidence="13 19" id="KW-0106">Calcium</keyword>
<comment type="similarity">
    <text evidence="3 20">Belongs to the phospholipase A1 family.</text>
</comment>
<keyword evidence="16" id="KW-0472">Membrane</keyword>
<feature type="active site" description="Proton acceptor" evidence="18">
    <location>
        <position position="216"/>
    </location>
</feature>
<keyword evidence="14 20" id="KW-0442">Lipid degradation</keyword>
<evidence type="ECO:0000256" key="12">
    <source>
        <dbReference type="ARBA" id="ARBA00022801"/>
    </source>
</evidence>
<keyword evidence="8" id="KW-1134">Transmembrane beta strand</keyword>
<comment type="function">
    <text evidence="20">Hydrolysis of phosphatidylcholine with phospholipase A2 (EC 3.1.1.4) and phospholipase A1 (EC 3.1.1.32) activities.</text>
</comment>
<evidence type="ECO:0000256" key="5">
    <source>
        <dbReference type="ARBA" id="ARBA00013179"/>
    </source>
</evidence>
<evidence type="ECO:0000256" key="9">
    <source>
        <dbReference type="ARBA" id="ARBA00022692"/>
    </source>
</evidence>
<dbReference type="GO" id="GO:0046872">
    <property type="term" value="F:metal ion binding"/>
    <property type="evidence" value="ECO:0007669"/>
    <property type="project" value="UniProtKB-KW"/>
</dbReference>
<evidence type="ECO:0000256" key="19">
    <source>
        <dbReference type="PIRSR" id="PIRSR603187-2"/>
    </source>
</evidence>